<sequence>MVTRRTIRSLALAGALTAVAGVAYALRWRRNPSPCPYSQRVWIDLPRPVISRSGLCELLEPQPGERLLELGPGTGYYTGTVAEAVEPTGEVHAVDVQRPMVADLRTRLRERGDDNVVPIHGDGRALPYPDDSFDAAYLVLVLGEIPDPERALAELERVLKPGGRLVVGESLPDPHFVTRETLRERAEEQGFQFENDVGTRGSYFARMTVPPSNGD</sequence>
<name>A0ABD6BBL5_9EURY</name>
<dbReference type="GO" id="GO:0032259">
    <property type="term" value="P:methylation"/>
    <property type="evidence" value="ECO:0007669"/>
    <property type="project" value="UniProtKB-KW"/>
</dbReference>
<keyword evidence="2" id="KW-0489">Methyltransferase</keyword>
<dbReference type="Gene3D" id="3.40.50.150">
    <property type="entry name" value="Vaccinia Virus protein VP39"/>
    <property type="match status" value="1"/>
</dbReference>
<dbReference type="GO" id="GO:0008168">
    <property type="term" value="F:methyltransferase activity"/>
    <property type="evidence" value="ECO:0007669"/>
    <property type="project" value="UniProtKB-KW"/>
</dbReference>
<dbReference type="SUPFAM" id="SSF53335">
    <property type="entry name" value="S-adenosyl-L-methionine-dependent methyltransferases"/>
    <property type="match status" value="1"/>
</dbReference>
<evidence type="ECO:0000259" key="1">
    <source>
        <dbReference type="Pfam" id="PF08241"/>
    </source>
</evidence>
<dbReference type="InterPro" id="IPR013216">
    <property type="entry name" value="Methyltransf_11"/>
</dbReference>
<dbReference type="PANTHER" id="PTHR42912:SF93">
    <property type="entry name" value="N6-ADENOSINE-METHYLTRANSFERASE TMT1A"/>
    <property type="match status" value="1"/>
</dbReference>
<feature type="domain" description="Methyltransferase type 11" evidence="1">
    <location>
        <begin position="68"/>
        <end position="167"/>
    </location>
</feature>
<keyword evidence="3" id="KW-1185">Reference proteome</keyword>
<dbReference type="AlphaFoldDB" id="A0ABD6BBL5"/>
<dbReference type="Pfam" id="PF08241">
    <property type="entry name" value="Methyltransf_11"/>
    <property type="match status" value="1"/>
</dbReference>
<dbReference type="EMBL" id="JBHUDI010000001">
    <property type="protein sequence ID" value="MFD1562366.1"/>
    <property type="molecule type" value="Genomic_DNA"/>
</dbReference>
<dbReference type="Proteomes" id="UP001597076">
    <property type="component" value="Unassembled WGS sequence"/>
</dbReference>
<dbReference type="EC" id="2.1.1.-" evidence="2"/>
<dbReference type="CDD" id="cd02440">
    <property type="entry name" value="AdoMet_MTases"/>
    <property type="match status" value="1"/>
</dbReference>
<organism evidence="2 3">
    <name type="scientific">Haloarchaeobius amylolyticus</name>
    <dbReference type="NCBI Taxonomy" id="1198296"/>
    <lineage>
        <taxon>Archaea</taxon>
        <taxon>Methanobacteriati</taxon>
        <taxon>Methanobacteriota</taxon>
        <taxon>Stenosarchaea group</taxon>
        <taxon>Halobacteria</taxon>
        <taxon>Halobacteriales</taxon>
        <taxon>Halorubellaceae</taxon>
        <taxon>Haloarchaeobius</taxon>
    </lineage>
</organism>
<comment type="caution">
    <text evidence="2">The sequence shown here is derived from an EMBL/GenBank/DDBJ whole genome shotgun (WGS) entry which is preliminary data.</text>
</comment>
<accession>A0ABD6BBL5</accession>
<keyword evidence="2" id="KW-0808">Transferase</keyword>
<dbReference type="PANTHER" id="PTHR42912">
    <property type="entry name" value="METHYLTRANSFERASE"/>
    <property type="match status" value="1"/>
</dbReference>
<dbReference type="InterPro" id="IPR029063">
    <property type="entry name" value="SAM-dependent_MTases_sf"/>
</dbReference>
<dbReference type="InterPro" id="IPR050508">
    <property type="entry name" value="Methyltransf_Superfamily"/>
</dbReference>
<evidence type="ECO:0000313" key="3">
    <source>
        <dbReference type="Proteomes" id="UP001597076"/>
    </source>
</evidence>
<dbReference type="RefSeq" id="WP_390283915.1">
    <property type="nucleotide sequence ID" value="NZ_JBHUDI010000001.1"/>
</dbReference>
<evidence type="ECO:0000313" key="2">
    <source>
        <dbReference type="EMBL" id="MFD1562366.1"/>
    </source>
</evidence>
<reference evidence="2 3" key="1">
    <citation type="journal article" date="2019" name="Int. J. Syst. Evol. Microbiol.">
        <title>The Global Catalogue of Microorganisms (GCM) 10K type strain sequencing project: providing services to taxonomists for standard genome sequencing and annotation.</title>
        <authorList>
            <consortium name="The Broad Institute Genomics Platform"/>
            <consortium name="The Broad Institute Genome Sequencing Center for Infectious Disease"/>
            <person name="Wu L."/>
            <person name="Ma J."/>
        </authorList>
    </citation>
    <scope>NUCLEOTIDE SEQUENCE [LARGE SCALE GENOMIC DNA]</scope>
    <source>
        <strain evidence="2 3">CGMCC 1.12230</strain>
    </source>
</reference>
<gene>
    <name evidence="2" type="ORF">ACFR99_02110</name>
</gene>
<protein>
    <submittedName>
        <fullName evidence="2">Class I SAM-dependent methyltransferase</fullName>
        <ecNumber evidence="2">2.1.1.-</ecNumber>
    </submittedName>
</protein>
<proteinExistence type="predicted"/>